<accession>A0A183AUP5</accession>
<keyword evidence="1" id="KW-1133">Transmembrane helix</keyword>
<feature type="transmembrane region" description="Helical" evidence="1">
    <location>
        <begin position="45"/>
        <end position="66"/>
    </location>
</feature>
<organism evidence="4">
    <name type="scientific">Echinostoma caproni</name>
    <dbReference type="NCBI Taxonomy" id="27848"/>
    <lineage>
        <taxon>Eukaryota</taxon>
        <taxon>Metazoa</taxon>
        <taxon>Spiralia</taxon>
        <taxon>Lophotrochozoa</taxon>
        <taxon>Platyhelminthes</taxon>
        <taxon>Trematoda</taxon>
        <taxon>Digenea</taxon>
        <taxon>Plagiorchiida</taxon>
        <taxon>Echinostomata</taxon>
        <taxon>Echinostomatoidea</taxon>
        <taxon>Echinostomatidae</taxon>
        <taxon>Echinostoma</taxon>
    </lineage>
</organism>
<feature type="transmembrane region" description="Helical" evidence="1">
    <location>
        <begin position="111"/>
        <end position="132"/>
    </location>
</feature>
<protein>
    <submittedName>
        <fullName evidence="4">MARVEL domain-containing protein</fullName>
    </submittedName>
</protein>
<evidence type="ECO:0000313" key="2">
    <source>
        <dbReference type="EMBL" id="VDP87448.1"/>
    </source>
</evidence>
<keyword evidence="3" id="KW-1185">Reference proteome</keyword>
<dbReference type="OrthoDB" id="6244800at2759"/>
<gene>
    <name evidence="2" type="ORF">ECPE_LOCUS10680</name>
</gene>
<keyword evidence="1" id="KW-0472">Membrane</keyword>
<keyword evidence="1" id="KW-0812">Transmembrane</keyword>
<evidence type="ECO:0000313" key="3">
    <source>
        <dbReference type="Proteomes" id="UP000272942"/>
    </source>
</evidence>
<feature type="transmembrane region" description="Helical" evidence="1">
    <location>
        <begin position="7"/>
        <end position="25"/>
    </location>
</feature>
<reference evidence="4" key="1">
    <citation type="submission" date="2016-06" db="UniProtKB">
        <authorList>
            <consortium name="WormBaseParasite"/>
        </authorList>
    </citation>
    <scope>IDENTIFICATION</scope>
</reference>
<proteinExistence type="predicted"/>
<evidence type="ECO:0000313" key="4">
    <source>
        <dbReference type="WBParaSite" id="ECPE_0001071201-mRNA-1"/>
    </source>
</evidence>
<dbReference type="WBParaSite" id="ECPE_0001071201-mRNA-1">
    <property type="protein sequence ID" value="ECPE_0001071201-mRNA-1"/>
    <property type="gene ID" value="ECPE_0001071201"/>
</dbReference>
<feature type="transmembrane region" description="Helical" evidence="1">
    <location>
        <begin position="87"/>
        <end position="105"/>
    </location>
</feature>
<dbReference type="Proteomes" id="UP000272942">
    <property type="component" value="Unassembled WGS sequence"/>
</dbReference>
<dbReference type="EMBL" id="UZAN01049483">
    <property type="protein sequence ID" value="VDP87448.1"/>
    <property type="molecule type" value="Genomic_DNA"/>
</dbReference>
<evidence type="ECO:0000256" key="1">
    <source>
        <dbReference type="SAM" id="Phobius"/>
    </source>
</evidence>
<name>A0A183AUP5_9TREM</name>
<dbReference type="AlphaFoldDB" id="A0A183AUP5"/>
<sequence length="151" mass="16166">MIEIRRLATILLGLAVTLVIIGLATSSWSCGGLFDNCQRGYHKDAAIAVLILLLIGVVCLAIVFILDLVGLCSDVFVVSAGYITTRFIFLYLGSTVLLIGILVFTGSIGHAWSYFLATVGCVFAMQVAILAIMSSRCVTTTTTQRVVVRTT</sequence>
<reference evidence="2 3" key="2">
    <citation type="submission" date="2018-11" db="EMBL/GenBank/DDBJ databases">
        <authorList>
            <consortium name="Pathogen Informatics"/>
        </authorList>
    </citation>
    <scope>NUCLEOTIDE SEQUENCE [LARGE SCALE GENOMIC DNA]</scope>
    <source>
        <strain evidence="2 3">Egypt</strain>
    </source>
</reference>